<name>A0ABV9GNP8_9BACL</name>
<protein>
    <submittedName>
        <fullName evidence="3">Uncharacterized protein</fullName>
    </submittedName>
</protein>
<feature type="region of interest" description="Disordered" evidence="1">
    <location>
        <begin position="60"/>
        <end position="84"/>
    </location>
</feature>
<accession>A0ABV9GNP8</accession>
<keyword evidence="4" id="KW-1185">Reference proteome</keyword>
<evidence type="ECO:0000256" key="1">
    <source>
        <dbReference type="SAM" id="MobiDB-lite"/>
    </source>
</evidence>
<proteinExistence type="predicted"/>
<evidence type="ECO:0000313" key="3">
    <source>
        <dbReference type="EMBL" id="MFC4618814.1"/>
    </source>
</evidence>
<feature type="compositionally biased region" description="Low complexity" evidence="1">
    <location>
        <begin position="73"/>
        <end position="84"/>
    </location>
</feature>
<sequence>MPKLKKLSLVGVTAISTICLATTSHDQKMCVEQKMGKPAKVSVPSKQIFITISPGDRVPQKIQEGYPTKEGGAAPIPNADPNIPIVLEQLPGKDAIK</sequence>
<gene>
    <name evidence="3" type="ORF">ACFO4N_08695</name>
</gene>
<comment type="caution">
    <text evidence="3">The sequence shown here is derived from an EMBL/GenBank/DDBJ whole genome shotgun (WGS) entry which is preliminary data.</text>
</comment>
<organism evidence="3 4">
    <name type="scientific">Camelliibacillus cellulosilyticus</name>
    <dbReference type="NCBI Taxonomy" id="2174486"/>
    <lineage>
        <taxon>Bacteria</taxon>
        <taxon>Bacillati</taxon>
        <taxon>Bacillota</taxon>
        <taxon>Bacilli</taxon>
        <taxon>Bacillales</taxon>
        <taxon>Sporolactobacillaceae</taxon>
        <taxon>Camelliibacillus</taxon>
    </lineage>
</organism>
<feature type="signal peptide" evidence="2">
    <location>
        <begin position="1"/>
        <end position="21"/>
    </location>
</feature>
<feature type="chain" id="PRO_5046831534" evidence="2">
    <location>
        <begin position="22"/>
        <end position="97"/>
    </location>
</feature>
<reference evidence="4" key="1">
    <citation type="journal article" date="2019" name="Int. J. Syst. Evol. Microbiol.">
        <title>The Global Catalogue of Microorganisms (GCM) 10K type strain sequencing project: providing services to taxonomists for standard genome sequencing and annotation.</title>
        <authorList>
            <consortium name="The Broad Institute Genomics Platform"/>
            <consortium name="The Broad Institute Genome Sequencing Center for Infectious Disease"/>
            <person name="Wu L."/>
            <person name="Ma J."/>
        </authorList>
    </citation>
    <scope>NUCLEOTIDE SEQUENCE [LARGE SCALE GENOMIC DNA]</scope>
    <source>
        <strain evidence="4">CGMCC 1.16306</strain>
    </source>
</reference>
<evidence type="ECO:0000256" key="2">
    <source>
        <dbReference type="SAM" id="SignalP"/>
    </source>
</evidence>
<dbReference type="RefSeq" id="WP_376845915.1">
    <property type="nucleotide sequence ID" value="NZ_JBHSFW010000003.1"/>
</dbReference>
<evidence type="ECO:0000313" key="4">
    <source>
        <dbReference type="Proteomes" id="UP001596022"/>
    </source>
</evidence>
<dbReference type="EMBL" id="JBHSFW010000003">
    <property type="protein sequence ID" value="MFC4618814.1"/>
    <property type="molecule type" value="Genomic_DNA"/>
</dbReference>
<keyword evidence="2" id="KW-0732">Signal</keyword>
<dbReference type="Proteomes" id="UP001596022">
    <property type="component" value="Unassembled WGS sequence"/>
</dbReference>